<sequence length="165" mass="16791">MRAGYILLTLLTLSTAIYALPAPTTTADAALSASVAADIAAALKNADLVDATKVDAAVKLIIQAAAAADVKLAARDATIIAEPDTRLTDLKGVAVSSSKVGTEKVKAALGTKAQADNGILNLDKIASTAVLDSPKKRTTGALSKDEAKDLILQLAVELDVDVNVV</sequence>
<dbReference type="RefSeq" id="XP_066636395.1">
    <property type="nucleotide sequence ID" value="XM_066773828.1"/>
</dbReference>
<feature type="chain" id="PRO_5045083821" evidence="1">
    <location>
        <begin position="20"/>
        <end position="165"/>
    </location>
</feature>
<protein>
    <submittedName>
        <fullName evidence="2">Uncharacterized protein</fullName>
    </submittedName>
</protein>
<gene>
    <name evidence="2" type="ORF">SLS55_002346</name>
</gene>
<keyword evidence="1" id="KW-0732">Signal</keyword>
<keyword evidence="3" id="KW-1185">Reference proteome</keyword>
<comment type="caution">
    <text evidence="2">The sequence shown here is derived from an EMBL/GenBank/DDBJ whole genome shotgun (WGS) entry which is preliminary data.</text>
</comment>
<name>A0ABR3CRY1_9PEZI</name>
<feature type="signal peptide" evidence="1">
    <location>
        <begin position="1"/>
        <end position="19"/>
    </location>
</feature>
<dbReference type="EMBL" id="JAJVCZ030000002">
    <property type="protein sequence ID" value="KAL0263366.1"/>
    <property type="molecule type" value="Genomic_DNA"/>
</dbReference>
<organism evidence="2 3">
    <name type="scientific">Diplodia seriata</name>
    <dbReference type="NCBI Taxonomy" id="420778"/>
    <lineage>
        <taxon>Eukaryota</taxon>
        <taxon>Fungi</taxon>
        <taxon>Dikarya</taxon>
        <taxon>Ascomycota</taxon>
        <taxon>Pezizomycotina</taxon>
        <taxon>Dothideomycetes</taxon>
        <taxon>Dothideomycetes incertae sedis</taxon>
        <taxon>Botryosphaeriales</taxon>
        <taxon>Botryosphaeriaceae</taxon>
        <taxon>Diplodia</taxon>
    </lineage>
</organism>
<evidence type="ECO:0000313" key="3">
    <source>
        <dbReference type="Proteomes" id="UP001430584"/>
    </source>
</evidence>
<evidence type="ECO:0000313" key="2">
    <source>
        <dbReference type="EMBL" id="KAL0263366.1"/>
    </source>
</evidence>
<evidence type="ECO:0000256" key="1">
    <source>
        <dbReference type="SAM" id="SignalP"/>
    </source>
</evidence>
<reference evidence="2 3" key="1">
    <citation type="submission" date="2024-02" db="EMBL/GenBank/DDBJ databases">
        <title>De novo assembly and annotation of 12 fungi associated with fruit tree decline syndrome in Ontario, Canada.</title>
        <authorList>
            <person name="Sulman M."/>
            <person name="Ellouze W."/>
            <person name="Ilyukhin E."/>
        </authorList>
    </citation>
    <scope>NUCLEOTIDE SEQUENCE [LARGE SCALE GENOMIC DNA]</scope>
    <source>
        <strain evidence="2 3">FDS-637</strain>
    </source>
</reference>
<accession>A0ABR3CRY1</accession>
<dbReference type="GeneID" id="92006431"/>
<proteinExistence type="predicted"/>
<dbReference type="Proteomes" id="UP001430584">
    <property type="component" value="Unassembled WGS sequence"/>
</dbReference>